<proteinExistence type="predicted"/>
<dbReference type="Proteomes" id="UP000441754">
    <property type="component" value="Unassembled WGS sequence"/>
</dbReference>
<gene>
    <name evidence="1" type="ORF">GJJ30_26820</name>
</gene>
<evidence type="ECO:0000313" key="2">
    <source>
        <dbReference type="Proteomes" id="UP000441754"/>
    </source>
</evidence>
<reference evidence="1 2" key="1">
    <citation type="journal article" date="2018" name="Antonie Van Leeuwenhoek">
        <title>Larkinella terrae sp. nov., isolated from soil on Jeju Island, South Korea.</title>
        <authorList>
            <person name="Ten L.N."/>
            <person name="Jeon J."/>
            <person name="Park S.J."/>
            <person name="Park S."/>
            <person name="Lee S.Y."/>
            <person name="Kim M.K."/>
            <person name="Jung H.Y."/>
        </authorList>
    </citation>
    <scope>NUCLEOTIDE SEQUENCE [LARGE SCALE GENOMIC DNA]</scope>
    <source>
        <strain evidence="1 2">KCTC 52001</strain>
    </source>
</reference>
<comment type="caution">
    <text evidence="1">The sequence shown here is derived from an EMBL/GenBank/DDBJ whole genome shotgun (WGS) entry which is preliminary data.</text>
</comment>
<name>A0A7K0ESZ4_9BACT</name>
<keyword evidence="2" id="KW-1185">Reference proteome</keyword>
<dbReference type="AlphaFoldDB" id="A0A7K0ESZ4"/>
<accession>A0A7K0ESZ4</accession>
<dbReference type="EMBL" id="WJXZ01000014">
    <property type="protein sequence ID" value="MRS64940.1"/>
    <property type="molecule type" value="Genomic_DNA"/>
</dbReference>
<organism evidence="1 2">
    <name type="scientific">Larkinella terrae</name>
    <dbReference type="NCBI Taxonomy" id="2025311"/>
    <lineage>
        <taxon>Bacteria</taxon>
        <taxon>Pseudomonadati</taxon>
        <taxon>Bacteroidota</taxon>
        <taxon>Cytophagia</taxon>
        <taxon>Cytophagales</taxon>
        <taxon>Spirosomataceae</taxon>
        <taxon>Larkinella</taxon>
    </lineage>
</organism>
<dbReference type="OrthoDB" id="960334at2"/>
<sequence length="111" mass="12011">MTEQSFTDLIQTTASALNDGGITSIVPVDGPVLINQWLEKLDRSPANQQVVTSLEELKSQLESEEPDTVTVKAILLDMSEQLSVLASNADSDFRVPLRNLANAIQTLATSL</sequence>
<evidence type="ECO:0000313" key="1">
    <source>
        <dbReference type="EMBL" id="MRS64940.1"/>
    </source>
</evidence>
<dbReference type="RefSeq" id="WP_154178235.1">
    <property type="nucleotide sequence ID" value="NZ_WJXZ01000014.1"/>
</dbReference>
<protein>
    <submittedName>
        <fullName evidence="1">Uncharacterized protein</fullName>
    </submittedName>
</protein>